<name>A0A2J5HXK8_9EURO</name>
<evidence type="ECO:0000313" key="2">
    <source>
        <dbReference type="Proteomes" id="UP000235023"/>
    </source>
</evidence>
<gene>
    <name evidence="1" type="ORF">BDW42DRAFT_193225</name>
</gene>
<dbReference type="Proteomes" id="UP000235023">
    <property type="component" value="Unassembled WGS sequence"/>
</dbReference>
<keyword evidence="2" id="KW-1185">Reference proteome</keyword>
<evidence type="ECO:0008006" key="3">
    <source>
        <dbReference type="Google" id="ProtNLM"/>
    </source>
</evidence>
<reference evidence="2" key="1">
    <citation type="submission" date="2017-12" db="EMBL/GenBank/DDBJ databases">
        <authorList>
            <consortium name="DOE Joint Genome Institute"/>
            <person name="Mondo S.J."/>
            <person name="Kjaerbolling I."/>
            <person name="Vesth T.C."/>
            <person name="Frisvad J.C."/>
            <person name="Nybo J.L."/>
            <person name="Theobald S."/>
            <person name="Kuo A."/>
            <person name="Bowyer P."/>
            <person name="Matsuda Y."/>
            <person name="Lyhne E.K."/>
            <person name="Kogle M.E."/>
            <person name="Clum A."/>
            <person name="Lipzen A."/>
            <person name="Salamov A."/>
            <person name="Ngan C.Y."/>
            <person name="Daum C."/>
            <person name="Chiniquy J."/>
            <person name="Barry K."/>
            <person name="LaButti K."/>
            <person name="Haridas S."/>
            <person name="Simmons B.A."/>
            <person name="Magnuson J.K."/>
            <person name="Mortensen U.H."/>
            <person name="Larsen T.O."/>
            <person name="Grigoriev I.V."/>
            <person name="Baker S.E."/>
            <person name="Andersen M.R."/>
            <person name="Nordberg H.P."/>
            <person name="Cantor M.N."/>
            <person name="Hua S.X."/>
        </authorList>
    </citation>
    <scope>NUCLEOTIDE SEQUENCE [LARGE SCALE GENOMIC DNA]</scope>
    <source>
        <strain evidence="2">IBT 19404</strain>
    </source>
</reference>
<proteinExistence type="predicted"/>
<accession>A0A2J5HXK8</accession>
<dbReference type="OrthoDB" id="4397787at2759"/>
<dbReference type="AlphaFoldDB" id="A0A2J5HXK8"/>
<protein>
    <recommendedName>
        <fullName evidence="3">Mating locus protein</fullName>
    </recommendedName>
</protein>
<dbReference type="EMBL" id="KZ559529">
    <property type="protein sequence ID" value="PLN82195.1"/>
    <property type="molecule type" value="Genomic_DNA"/>
</dbReference>
<evidence type="ECO:0000313" key="1">
    <source>
        <dbReference type="EMBL" id="PLN82195.1"/>
    </source>
</evidence>
<organism evidence="1 2">
    <name type="scientific">Aspergillus taichungensis</name>
    <dbReference type="NCBI Taxonomy" id="482145"/>
    <lineage>
        <taxon>Eukaryota</taxon>
        <taxon>Fungi</taxon>
        <taxon>Dikarya</taxon>
        <taxon>Ascomycota</taxon>
        <taxon>Pezizomycotina</taxon>
        <taxon>Eurotiomycetes</taxon>
        <taxon>Eurotiomycetidae</taxon>
        <taxon>Eurotiales</taxon>
        <taxon>Aspergillaceae</taxon>
        <taxon>Aspergillus</taxon>
        <taxon>Aspergillus subgen. Circumdati</taxon>
    </lineage>
</organism>
<sequence>MEASIIDILETLARASQNPEVDPRKRELAMFLCISYNFHKNINLLVAQAGALAQGKNFIHPPHRVHDPSTAVHRHGSSVQSLMNAHGIFPNLSDLDGRPISLLHMASSPIEPALNGPAKMVFYDNILAMERKANEDLARCVEKYGYHYIFKVGLQEYYVSKLITEHVTFWRRHPLGDQHRAHAQRICYEFAERRLRLNASEKQILIQITRSVPEDAYKFFDWLENSRKSYFAMKKCIALLDRLIMLEDQSKLLIKSR</sequence>